<protein>
    <submittedName>
        <fullName evidence="1">Uncharacterized protein</fullName>
    </submittedName>
</protein>
<name>A0ABY6LFN8_9ARAC</name>
<organism evidence="1 2">
    <name type="scientific">Cordylochernes scorpioides</name>
    <dbReference type="NCBI Taxonomy" id="51811"/>
    <lineage>
        <taxon>Eukaryota</taxon>
        <taxon>Metazoa</taxon>
        <taxon>Ecdysozoa</taxon>
        <taxon>Arthropoda</taxon>
        <taxon>Chelicerata</taxon>
        <taxon>Arachnida</taxon>
        <taxon>Pseudoscorpiones</taxon>
        <taxon>Cheliferoidea</taxon>
        <taxon>Chernetidae</taxon>
        <taxon>Cordylochernes</taxon>
    </lineage>
</organism>
<gene>
    <name evidence="1" type="ORF">LAZ67_18001186</name>
</gene>
<proteinExistence type="predicted"/>
<keyword evidence="2" id="KW-1185">Reference proteome</keyword>
<evidence type="ECO:0000313" key="2">
    <source>
        <dbReference type="Proteomes" id="UP001235939"/>
    </source>
</evidence>
<evidence type="ECO:0000313" key="1">
    <source>
        <dbReference type="EMBL" id="UYV79956.1"/>
    </source>
</evidence>
<reference evidence="1 2" key="1">
    <citation type="submission" date="2022-01" db="EMBL/GenBank/DDBJ databases">
        <title>A chromosomal length assembly of Cordylochernes scorpioides.</title>
        <authorList>
            <person name="Zeh D."/>
            <person name="Zeh J."/>
        </authorList>
    </citation>
    <scope>NUCLEOTIDE SEQUENCE [LARGE SCALE GENOMIC DNA]</scope>
    <source>
        <strain evidence="1">IN4F17</strain>
        <tissue evidence="1">Whole Body</tissue>
    </source>
</reference>
<dbReference type="EMBL" id="CP092880">
    <property type="protein sequence ID" value="UYV79956.1"/>
    <property type="molecule type" value="Genomic_DNA"/>
</dbReference>
<sequence>MGNCIKRSKRVPYQRPPNVDEILRKYFEEELRFLGSRQDPEPRRPTRVTFGARLLVRTFEADEAANVNRGHYTMAEDSLFTPGQEFDVPACPPPSPRRRFWSRRQTSTGVPVRLEMAALKLGKIYVRRLPLRVLYQTKSLDPLNKCLKGPAQDLNQVMK</sequence>
<dbReference type="Proteomes" id="UP001235939">
    <property type="component" value="Chromosome 18"/>
</dbReference>
<accession>A0ABY6LFN8</accession>